<keyword evidence="3" id="KW-1185">Reference proteome</keyword>
<evidence type="ECO:0000259" key="1">
    <source>
        <dbReference type="Pfam" id="PF00884"/>
    </source>
</evidence>
<comment type="caution">
    <text evidence="2">The sequence shown here is derived from an EMBL/GenBank/DDBJ whole genome shotgun (WGS) entry which is preliminary data.</text>
</comment>
<sequence length="101" mass="11033">MRQDFSDYLGEVMAFDAGLGVIIEMLKDRGELNNTLIVVSGDHGMPGFTHGKCNLYDFGTNVTLAARWPSVIKPGRVVDDMVSLMDLAPTFLDGIGLRNDV</sequence>
<dbReference type="RefSeq" id="WP_200466127.1">
    <property type="nucleotide sequence ID" value="NZ_JAENRR010000045.1"/>
</dbReference>
<dbReference type="InterPro" id="IPR052701">
    <property type="entry name" value="GAG_Ulvan_Degrading_Sulfatases"/>
</dbReference>
<dbReference type="InterPro" id="IPR017850">
    <property type="entry name" value="Alkaline_phosphatase_core_sf"/>
</dbReference>
<gene>
    <name evidence="2" type="ORF">JIV24_16275</name>
</gene>
<protein>
    <submittedName>
        <fullName evidence="2">Sulfatase-like hydrolase/transferase</fullName>
    </submittedName>
</protein>
<reference evidence="2 3" key="1">
    <citation type="submission" date="2021-01" db="EMBL/GenBank/DDBJ databases">
        <title>Carboxyliciviraga sp.nov., isolated from coastal sediments.</title>
        <authorList>
            <person name="Lu D."/>
            <person name="Zhang T."/>
        </authorList>
    </citation>
    <scope>NUCLEOTIDE SEQUENCE [LARGE SCALE GENOMIC DNA]</scope>
    <source>
        <strain evidence="2 3">N1Y132</strain>
    </source>
</reference>
<dbReference type="Proteomes" id="UP000605676">
    <property type="component" value="Unassembled WGS sequence"/>
</dbReference>
<name>A0ABS1HMT3_9BACT</name>
<evidence type="ECO:0000313" key="3">
    <source>
        <dbReference type="Proteomes" id="UP000605676"/>
    </source>
</evidence>
<dbReference type="EMBL" id="JAENRR010000045">
    <property type="protein sequence ID" value="MBK3518906.1"/>
    <property type="molecule type" value="Genomic_DNA"/>
</dbReference>
<dbReference type="Pfam" id="PF00884">
    <property type="entry name" value="Sulfatase"/>
    <property type="match status" value="1"/>
</dbReference>
<feature type="domain" description="Sulfatase N-terminal" evidence="1">
    <location>
        <begin position="3"/>
        <end position="94"/>
    </location>
</feature>
<dbReference type="SUPFAM" id="SSF53649">
    <property type="entry name" value="Alkaline phosphatase-like"/>
    <property type="match status" value="1"/>
</dbReference>
<dbReference type="Gene3D" id="3.40.720.10">
    <property type="entry name" value="Alkaline Phosphatase, subunit A"/>
    <property type="match status" value="1"/>
</dbReference>
<dbReference type="PANTHER" id="PTHR43751:SF1">
    <property type="entry name" value="SULFATASE ATSG-RELATED"/>
    <property type="match status" value="1"/>
</dbReference>
<organism evidence="2 3">
    <name type="scientific">Carboxylicivirga marina</name>
    <dbReference type="NCBI Taxonomy" id="2800988"/>
    <lineage>
        <taxon>Bacteria</taxon>
        <taxon>Pseudomonadati</taxon>
        <taxon>Bacteroidota</taxon>
        <taxon>Bacteroidia</taxon>
        <taxon>Marinilabiliales</taxon>
        <taxon>Marinilabiliaceae</taxon>
        <taxon>Carboxylicivirga</taxon>
    </lineage>
</organism>
<dbReference type="PANTHER" id="PTHR43751">
    <property type="entry name" value="SULFATASE"/>
    <property type="match status" value="1"/>
</dbReference>
<evidence type="ECO:0000313" key="2">
    <source>
        <dbReference type="EMBL" id="MBK3518906.1"/>
    </source>
</evidence>
<accession>A0ABS1HMT3</accession>
<proteinExistence type="predicted"/>
<dbReference type="InterPro" id="IPR000917">
    <property type="entry name" value="Sulfatase_N"/>
</dbReference>